<reference evidence="4" key="2">
    <citation type="journal article" date="2014" name="Nat. Commun.">
        <title>The cavefish genome reveals candidate genes for eye loss.</title>
        <authorList>
            <person name="McGaugh S.E."/>
            <person name="Gross J.B."/>
            <person name="Aken B."/>
            <person name="Blin M."/>
            <person name="Borowsky R."/>
            <person name="Chalopin D."/>
            <person name="Hinaux H."/>
            <person name="Jeffery W.R."/>
            <person name="Keene A."/>
            <person name="Ma L."/>
            <person name="Minx P."/>
            <person name="Murphy D."/>
            <person name="O'Quin K.E."/>
            <person name="Retaux S."/>
            <person name="Rohner N."/>
            <person name="Searle S.M."/>
            <person name="Stahl B.A."/>
            <person name="Tabin C."/>
            <person name="Volff J.N."/>
            <person name="Yoshizawa M."/>
            <person name="Warren W.C."/>
        </authorList>
    </citation>
    <scope>NUCLEOTIDE SEQUENCE [LARGE SCALE GENOMIC DNA]</scope>
    <source>
        <strain evidence="4">female</strain>
    </source>
</reference>
<dbReference type="Proteomes" id="UP000018467">
    <property type="component" value="Unassembled WGS sequence"/>
</dbReference>
<protein>
    <recommendedName>
        <fullName evidence="2">SCAN box domain-containing protein</fullName>
    </recommendedName>
</protein>
<reference evidence="3" key="3">
    <citation type="submission" date="2025-08" db="UniProtKB">
        <authorList>
            <consortium name="Ensembl"/>
        </authorList>
    </citation>
    <scope>IDENTIFICATION</scope>
</reference>
<dbReference type="SUPFAM" id="SSF47353">
    <property type="entry name" value="Retrovirus capsid dimerization domain-like"/>
    <property type="match status" value="1"/>
</dbReference>
<feature type="region of interest" description="Disordered" evidence="1">
    <location>
        <begin position="181"/>
        <end position="223"/>
    </location>
</feature>
<evidence type="ECO:0000313" key="4">
    <source>
        <dbReference type="Proteomes" id="UP000018467"/>
    </source>
</evidence>
<name>A0A3B1JPB5_ASTMX</name>
<organism evidence="3 4">
    <name type="scientific">Astyanax mexicanus</name>
    <name type="common">Blind cave fish</name>
    <name type="synonym">Astyanax fasciatus mexicanus</name>
    <dbReference type="NCBI Taxonomy" id="7994"/>
    <lineage>
        <taxon>Eukaryota</taxon>
        <taxon>Metazoa</taxon>
        <taxon>Chordata</taxon>
        <taxon>Craniata</taxon>
        <taxon>Vertebrata</taxon>
        <taxon>Euteleostomi</taxon>
        <taxon>Actinopterygii</taxon>
        <taxon>Neopterygii</taxon>
        <taxon>Teleostei</taxon>
        <taxon>Ostariophysi</taxon>
        <taxon>Characiformes</taxon>
        <taxon>Characoidei</taxon>
        <taxon>Acestrorhamphidae</taxon>
        <taxon>Acestrorhamphinae</taxon>
        <taxon>Astyanax</taxon>
    </lineage>
</organism>
<dbReference type="InterPro" id="IPR003309">
    <property type="entry name" value="SCAN_dom"/>
</dbReference>
<evidence type="ECO:0000256" key="1">
    <source>
        <dbReference type="SAM" id="MobiDB-lite"/>
    </source>
</evidence>
<dbReference type="InParanoid" id="A0A3B1JPB5"/>
<reference evidence="3" key="4">
    <citation type="submission" date="2025-09" db="UniProtKB">
        <authorList>
            <consortium name="Ensembl"/>
        </authorList>
    </citation>
    <scope>IDENTIFICATION</scope>
</reference>
<dbReference type="Pfam" id="PF02023">
    <property type="entry name" value="SCAN"/>
    <property type="match status" value="1"/>
</dbReference>
<dbReference type="AlphaFoldDB" id="A0A3B1JPB5"/>
<dbReference type="InterPro" id="IPR038269">
    <property type="entry name" value="SCAN_sf"/>
</dbReference>
<sequence length="253" mass="28227">MGQYPGPFSDRLKSCNRHHLGPAAASAEFHRWKVTRRWLQPDHLSAEVVAERVTMDHFLHTLPGELQKAVGLKDPSTATEVADFILSVCLGVDVIRGICTRFALHLCGINVAFGPAQYRYRRSADRDERRSAIGIGPKNTDRSISSKHHLLLSLLNDLPMPLLVGCDFPCFDRELQQATTRPRDLSLRPRQKEPRERALLVPAISESEEAGSEGENAAYSNPLSSAMSTLPNHYTKETSSGPFNSSTYYWCPI</sequence>
<dbReference type="Ensembl" id="ENSAMXT00000051975.1">
    <property type="protein sequence ID" value="ENSAMXP00000043576.1"/>
    <property type="gene ID" value="ENSAMXG00000029049.1"/>
</dbReference>
<keyword evidence="4" id="KW-1185">Reference proteome</keyword>
<feature type="compositionally biased region" description="Basic and acidic residues" evidence="1">
    <location>
        <begin position="181"/>
        <end position="198"/>
    </location>
</feature>
<proteinExistence type="predicted"/>
<accession>A0A3B1JPB5</accession>
<dbReference type="Bgee" id="ENSAMXG00000029049">
    <property type="expression patterns" value="Expressed in brain"/>
</dbReference>
<reference evidence="4" key="1">
    <citation type="submission" date="2013-03" db="EMBL/GenBank/DDBJ databases">
        <authorList>
            <person name="Jeffery W."/>
            <person name="Warren W."/>
            <person name="Wilson R.K."/>
        </authorList>
    </citation>
    <scope>NUCLEOTIDE SEQUENCE</scope>
    <source>
        <strain evidence="4">female</strain>
    </source>
</reference>
<evidence type="ECO:0000313" key="3">
    <source>
        <dbReference type="Ensembl" id="ENSAMXP00000043576.1"/>
    </source>
</evidence>
<dbReference type="GeneTree" id="ENSGT00940000177526"/>
<dbReference type="Gene3D" id="1.10.4020.10">
    <property type="entry name" value="DNA breaking-rejoining enzymes"/>
    <property type="match status" value="1"/>
</dbReference>
<evidence type="ECO:0000259" key="2">
    <source>
        <dbReference type="PROSITE" id="PS50804"/>
    </source>
</evidence>
<dbReference type="PROSITE" id="PS50804">
    <property type="entry name" value="SCAN_BOX"/>
    <property type="match status" value="1"/>
</dbReference>
<feature type="domain" description="SCAN box" evidence="2">
    <location>
        <begin position="17"/>
        <end position="85"/>
    </location>
</feature>